<dbReference type="InterPro" id="IPR029044">
    <property type="entry name" value="Nucleotide-diphossugar_trans"/>
</dbReference>
<accession>A0A4V2SB01</accession>
<dbReference type="RefSeq" id="WP_132245802.1">
    <property type="nucleotide sequence ID" value="NZ_SLWV01000015.1"/>
</dbReference>
<dbReference type="Gene3D" id="3.40.50.150">
    <property type="entry name" value="Vaccinia Virus protein VP39"/>
    <property type="match status" value="1"/>
</dbReference>
<dbReference type="GO" id="GO:0016757">
    <property type="term" value="F:glycosyltransferase activity"/>
    <property type="evidence" value="ECO:0007669"/>
    <property type="project" value="UniProtKB-KW"/>
</dbReference>
<evidence type="ECO:0000256" key="4">
    <source>
        <dbReference type="ARBA" id="ARBA00022679"/>
    </source>
</evidence>
<comment type="caution">
    <text evidence="6">The sequence shown here is derived from an EMBL/GenBank/DDBJ whole genome shotgun (WGS) entry which is preliminary data.</text>
</comment>
<dbReference type="AlphaFoldDB" id="A0A4V2SB01"/>
<dbReference type="Pfam" id="PF13489">
    <property type="entry name" value="Methyltransf_23"/>
    <property type="match status" value="1"/>
</dbReference>
<keyword evidence="4 6" id="KW-0808">Transferase</keyword>
<evidence type="ECO:0000256" key="3">
    <source>
        <dbReference type="ARBA" id="ARBA00022676"/>
    </source>
</evidence>
<dbReference type="InterPro" id="IPR029063">
    <property type="entry name" value="SAM-dependent_MTases_sf"/>
</dbReference>
<name>A0A4V2SB01_9FIRM</name>
<dbReference type="PANTHER" id="PTHR43179">
    <property type="entry name" value="RHAMNOSYLTRANSFERASE WBBL"/>
    <property type="match status" value="1"/>
</dbReference>
<evidence type="ECO:0000256" key="1">
    <source>
        <dbReference type="ARBA" id="ARBA00004776"/>
    </source>
</evidence>
<organism evidence="6 7">
    <name type="scientific">Marinisporobacter balticus</name>
    <dbReference type="NCBI Taxonomy" id="2018667"/>
    <lineage>
        <taxon>Bacteria</taxon>
        <taxon>Bacillati</taxon>
        <taxon>Bacillota</taxon>
        <taxon>Clostridia</taxon>
        <taxon>Peptostreptococcales</taxon>
        <taxon>Thermotaleaceae</taxon>
        <taxon>Marinisporobacter</taxon>
    </lineage>
</organism>
<evidence type="ECO:0000313" key="7">
    <source>
        <dbReference type="Proteomes" id="UP000294919"/>
    </source>
</evidence>
<comment type="pathway">
    <text evidence="1">Cell wall biogenesis; cell wall polysaccharide biosynthesis.</text>
</comment>
<proteinExistence type="inferred from homology"/>
<comment type="similarity">
    <text evidence="2">Belongs to the glycosyltransferase 2 family.</text>
</comment>
<dbReference type="SUPFAM" id="SSF53448">
    <property type="entry name" value="Nucleotide-diphospho-sugar transferases"/>
    <property type="match status" value="1"/>
</dbReference>
<gene>
    <name evidence="6" type="ORF">EV214_11529</name>
</gene>
<sequence length="557" mass="65002">MKTSIIILTFNQLHYTKLCIDSIRKYTEKDTYEIIVVDNHSTDETVQWLKNQEDIKTILNKENLGFPKGCNQGIKIAQGDNILLLNNDVIVTPNWLSNLNKCLYSSDDIGAVGAVTNYCSNYQTIKGAYKNTEEMIDFAKKNNLSNKDEWEERLKLIGFCMLIKKNVLEKVGTLDEIFSPGNFEDDDYSFRIRKAGYKLMLCKDVFIYHFGSISFNENRNKFSEIFTVNKKKFEEKWGFSTSYYSDIQVDLINLIDHFQFEKINVLEIGCGFGSTLLQIKNVYKNAGLYGIELNKKTLEITRAFADIQCIDIEKEDPPYAEEFFDYILLGNTLEHLYDPLNVLKNIRKYLKKEGKILMSISNVIHYNIIRNLLNGDWRPVHHFLKTPIRFFTINEIDTMLKTAKYSIEIVTGKITQQHEDDKQFINSLNQIIGKDMTSQYKYCEYYIKSKKFESASGENTEIKFLLRRIENDILVEESITCLIEMLHKCKLDLYTIMKLIDVAIIKKEKVFNQLAAQLYKKSMYEYANVLLAKSYEMNPQHMETQKLLKCMEGEHPC</sequence>
<dbReference type="Proteomes" id="UP000294919">
    <property type="component" value="Unassembled WGS sequence"/>
</dbReference>
<evidence type="ECO:0000313" key="6">
    <source>
        <dbReference type="EMBL" id="TCO73640.1"/>
    </source>
</evidence>
<evidence type="ECO:0000256" key="2">
    <source>
        <dbReference type="ARBA" id="ARBA00006739"/>
    </source>
</evidence>
<dbReference type="Pfam" id="PF00535">
    <property type="entry name" value="Glycos_transf_2"/>
    <property type="match status" value="1"/>
</dbReference>
<dbReference type="CDD" id="cd04186">
    <property type="entry name" value="GT_2_like_c"/>
    <property type="match status" value="1"/>
</dbReference>
<reference evidence="6 7" key="1">
    <citation type="submission" date="2019-03" db="EMBL/GenBank/DDBJ databases">
        <title>Genomic Encyclopedia of Type Strains, Phase IV (KMG-IV): sequencing the most valuable type-strain genomes for metagenomic binning, comparative biology and taxonomic classification.</title>
        <authorList>
            <person name="Goeker M."/>
        </authorList>
    </citation>
    <scope>NUCLEOTIDE SEQUENCE [LARGE SCALE GENOMIC DNA]</scope>
    <source>
        <strain evidence="6 7">DSM 102940</strain>
    </source>
</reference>
<dbReference type="SUPFAM" id="SSF53335">
    <property type="entry name" value="S-adenosyl-L-methionine-dependent methyltransferases"/>
    <property type="match status" value="1"/>
</dbReference>
<keyword evidence="3" id="KW-0328">Glycosyltransferase</keyword>
<dbReference type="CDD" id="cd02440">
    <property type="entry name" value="AdoMet_MTases"/>
    <property type="match status" value="1"/>
</dbReference>
<dbReference type="PANTHER" id="PTHR43179:SF12">
    <property type="entry name" value="GALACTOFURANOSYLTRANSFERASE GLFT2"/>
    <property type="match status" value="1"/>
</dbReference>
<feature type="domain" description="Glycosyltransferase 2-like" evidence="5">
    <location>
        <begin position="4"/>
        <end position="171"/>
    </location>
</feature>
<dbReference type="OrthoDB" id="9771846at2"/>
<dbReference type="Gene3D" id="3.90.550.10">
    <property type="entry name" value="Spore Coat Polysaccharide Biosynthesis Protein SpsA, Chain A"/>
    <property type="match status" value="1"/>
</dbReference>
<keyword evidence="7" id="KW-1185">Reference proteome</keyword>
<dbReference type="InterPro" id="IPR001173">
    <property type="entry name" value="Glyco_trans_2-like"/>
</dbReference>
<evidence type="ECO:0000259" key="5">
    <source>
        <dbReference type="Pfam" id="PF00535"/>
    </source>
</evidence>
<dbReference type="EMBL" id="SLWV01000015">
    <property type="protein sequence ID" value="TCO73640.1"/>
    <property type="molecule type" value="Genomic_DNA"/>
</dbReference>
<protein>
    <submittedName>
        <fullName evidence="6">GT2 family glycosyltransferase</fullName>
    </submittedName>
</protein>